<reference evidence="4" key="1">
    <citation type="submission" date="2021-04" db="EMBL/GenBank/DDBJ databases">
        <authorList>
            <person name="Zhang D.-C."/>
        </authorList>
    </citation>
    <scope>NUCLEOTIDE SEQUENCE</scope>
    <source>
        <strain evidence="4">CGMCC 1.15697</strain>
    </source>
</reference>
<dbReference type="InterPro" id="IPR017870">
    <property type="entry name" value="FeS_cluster_insertion_CS"/>
</dbReference>
<evidence type="ECO:0000313" key="5">
    <source>
        <dbReference type="Proteomes" id="UP000672602"/>
    </source>
</evidence>
<dbReference type="NCBIfam" id="TIGR00049">
    <property type="entry name" value="iron-sulfur cluster assembly accessory protein"/>
    <property type="match status" value="1"/>
</dbReference>
<sequence length="113" mass="12137">MNDGPRELSISDAAARRLAFLLGQEDDPDQMLRVTVSGGGCSGYQYHFDFDREARADDLVFERDGVKVVTDNASMDLLAGSQLDYVDDLIGAFFTVNNPNASSSCGCGVSFSA</sequence>
<organism evidence="4 5">
    <name type="scientific">Marivibrio halodurans</name>
    <dbReference type="NCBI Taxonomy" id="2039722"/>
    <lineage>
        <taxon>Bacteria</taxon>
        <taxon>Pseudomonadati</taxon>
        <taxon>Pseudomonadota</taxon>
        <taxon>Alphaproteobacteria</taxon>
        <taxon>Rhodospirillales</taxon>
        <taxon>Rhodospirillaceae</taxon>
        <taxon>Marivibrio</taxon>
    </lineage>
</organism>
<dbReference type="GO" id="GO:1990229">
    <property type="term" value="C:iron-sulfur cluster assembly complex"/>
    <property type="evidence" value="ECO:0007669"/>
    <property type="project" value="UniProtKB-ARBA"/>
</dbReference>
<evidence type="ECO:0000256" key="2">
    <source>
        <dbReference type="ARBA" id="ARBA00023004"/>
    </source>
</evidence>
<dbReference type="FunFam" id="2.60.300.12:FF:000006">
    <property type="entry name" value="Iron-sulfur cluster assembly 2 mitochondrial"/>
    <property type="match status" value="1"/>
</dbReference>
<name>A0A8J7S2Z5_9PROT</name>
<dbReference type="InterPro" id="IPR035903">
    <property type="entry name" value="HesB-like_dom_sf"/>
</dbReference>
<gene>
    <name evidence="4" type="primary">erpA</name>
    <name evidence="4" type="ORF">KAJ83_01890</name>
</gene>
<dbReference type="EMBL" id="JAGMWN010000001">
    <property type="protein sequence ID" value="MBP5855744.1"/>
    <property type="molecule type" value="Genomic_DNA"/>
</dbReference>
<keyword evidence="2" id="KW-0408">Iron</keyword>
<dbReference type="NCBIfam" id="NF010147">
    <property type="entry name" value="PRK13623.1"/>
    <property type="match status" value="1"/>
</dbReference>
<evidence type="ECO:0000313" key="4">
    <source>
        <dbReference type="EMBL" id="MBP5855744.1"/>
    </source>
</evidence>
<dbReference type="SUPFAM" id="SSF89360">
    <property type="entry name" value="HesB-like domain"/>
    <property type="match status" value="1"/>
</dbReference>
<dbReference type="Gene3D" id="2.60.300.12">
    <property type="entry name" value="HesB-like domain"/>
    <property type="match status" value="1"/>
</dbReference>
<keyword evidence="1" id="KW-0479">Metal-binding</keyword>
<dbReference type="PANTHER" id="PTHR43011:SF1">
    <property type="entry name" value="IRON-SULFUR CLUSTER ASSEMBLY 2 HOMOLOG, MITOCHONDRIAL"/>
    <property type="match status" value="1"/>
</dbReference>
<evidence type="ECO:0000256" key="1">
    <source>
        <dbReference type="ARBA" id="ARBA00022723"/>
    </source>
</evidence>
<dbReference type="Pfam" id="PF01521">
    <property type="entry name" value="Fe-S_biosyn"/>
    <property type="match status" value="1"/>
</dbReference>
<dbReference type="InterPro" id="IPR000361">
    <property type="entry name" value="ATAP_core_dom"/>
</dbReference>
<dbReference type="GO" id="GO:0051537">
    <property type="term" value="F:2 iron, 2 sulfur cluster binding"/>
    <property type="evidence" value="ECO:0007669"/>
    <property type="project" value="TreeGrafter"/>
</dbReference>
<comment type="caution">
    <text evidence="4">The sequence shown here is derived from an EMBL/GenBank/DDBJ whole genome shotgun (WGS) entry which is preliminary data.</text>
</comment>
<dbReference type="RefSeq" id="WP_210680801.1">
    <property type="nucleotide sequence ID" value="NZ_JAGMWN010000001.1"/>
</dbReference>
<dbReference type="GO" id="GO:0016226">
    <property type="term" value="P:iron-sulfur cluster assembly"/>
    <property type="evidence" value="ECO:0007669"/>
    <property type="project" value="InterPro"/>
</dbReference>
<evidence type="ECO:0000259" key="3">
    <source>
        <dbReference type="Pfam" id="PF01521"/>
    </source>
</evidence>
<proteinExistence type="predicted"/>
<dbReference type="PANTHER" id="PTHR43011">
    <property type="entry name" value="IRON-SULFUR CLUSTER ASSEMBLY 2 HOMOLOG, MITOCHONDRIAL"/>
    <property type="match status" value="1"/>
</dbReference>
<dbReference type="AlphaFoldDB" id="A0A8J7S2Z5"/>
<feature type="domain" description="Core" evidence="3">
    <location>
        <begin position="7"/>
        <end position="108"/>
    </location>
</feature>
<keyword evidence="5" id="KW-1185">Reference proteome</keyword>
<dbReference type="GO" id="GO:0005506">
    <property type="term" value="F:iron ion binding"/>
    <property type="evidence" value="ECO:0007669"/>
    <property type="project" value="TreeGrafter"/>
</dbReference>
<accession>A0A8J7S2Z5</accession>
<protein>
    <submittedName>
        <fullName evidence="4">Iron-sulfur cluster insertion protein ErpA</fullName>
    </submittedName>
</protein>
<dbReference type="GO" id="GO:0051539">
    <property type="term" value="F:4 iron, 4 sulfur cluster binding"/>
    <property type="evidence" value="ECO:0007669"/>
    <property type="project" value="TreeGrafter"/>
</dbReference>
<dbReference type="PROSITE" id="PS01152">
    <property type="entry name" value="HESB"/>
    <property type="match status" value="1"/>
</dbReference>
<dbReference type="Proteomes" id="UP000672602">
    <property type="component" value="Unassembled WGS sequence"/>
</dbReference>
<dbReference type="InterPro" id="IPR016092">
    <property type="entry name" value="ATAP"/>
</dbReference>